<dbReference type="RefSeq" id="WP_008696019.1">
    <property type="nucleotide sequence ID" value="NZ_KE161007.1"/>
</dbReference>
<comment type="caution">
    <text evidence="8">The sequence shown here is derived from an EMBL/GenBank/DDBJ whole genome shotgun (WGS) entry which is preliminary data.</text>
</comment>
<dbReference type="GO" id="GO:0009007">
    <property type="term" value="F:site-specific DNA-methyltransferase (adenine-specific) activity"/>
    <property type="evidence" value="ECO:0007669"/>
    <property type="project" value="UniProtKB-EC"/>
</dbReference>
<dbReference type="InterPro" id="IPR051537">
    <property type="entry name" value="DNA_Adenine_Mtase"/>
</dbReference>
<dbReference type="EMBL" id="AGWJ02000002">
    <property type="protein sequence ID" value="EHO83640.1"/>
    <property type="molecule type" value="Genomic_DNA"/>
</dbReference>
<evidence type="ECO:0000259" key="7">
    <source>
        <dbReference type="Pfam" id="PF02384"/>
    </source>
</evidence>
<gene>
    <name evidence="8" type="ORF">HMPREF0402_00658</name>
</gene>
<evidence type="ECO:0000313" key="9">
    <source>
        <dbReference type="Proteomes" id="UP000003233"/>
    </source>
</evidence>
<organism evidence="8 9">
    <name type="scientific">Fusobacterium ulcerans 12-1B</name>
    <dbReference type="NCBI Taxonomy" id="457404"/>
    <lineage>
        <taxon>Bacteria</taxon>
        <taxon>Fusobacteriati</taxon>
        <taxon>Fusobacteriota</taxon>
        <taxon>Fusobacteriia</taxon>
        <taxon>Fusobacteriales</taxon>
        <taxon>Fusobacteriaceae</taxon>
        <taxon>Fusobacterium</taxon>
    </lineage>
</organism>
<evidence type="ECO:0000256" key="6">
    <source>
        <dbReference type="ARBA" id="ARBA00047942"/>
    </source>
</evidence>
<evidence type="ECO:0000256" key="2">
    <source>
        <dbReference type="ARBA" id="ARBA00022603"/>
    </source>
</evidence>
<evidence type="ECO:0000256" key="5">
    <source>
        <dbReference type="ARBA" id="ARBA00022747"/>
    </source>
</evidence>
<keyword evidence="3" id="KW-0808">Transferase</keyword>
<dbReference type="PANTHER" id="PTHR42933">
    <property type="entry name" value="SLR6095 PROTEIN"/>
    <property type="match status" value="1"/>
</dbReference>
<feature type="domain" description="DNA methylase adenine-specific" evidence="7">
    <location>
        <begin position="305"/>
        <end position="556"/>
    </location>
</feature>
<dbReference type="EC" id="2.1.1.72" evidence="1"/>
<dbReference type="Pfam" id="PF02384">
    <property type="entry name" value="N6_Mtase"/>
    <property type="match status" value="1"/>
</dbReference>
<comment type="catalytic activity">
    <reaction evidence="6">
        <text>a 2'-deoxyadenosine in DNA + S-adenosyl-L-methionine = an N(6)-methyl-2'-deoxyadenosine in DNA + S-adenosyl-L-homocysteine + H(+)</text>
        <dbReference type="Rhea" id="RHEA:15197"/>
        <dbReference type="Rhea" id="RHEA-COMP:12418"/>
        <dbReference type="Rhea" id="RHEA-COMP:12419"/>
        <dbReference type="ChEBI" id="CHEBI:15378"/>
        <dbReference type="ChEBI" id="CHEBI:57856"/>
        <dbReference type="ChEBI" id="CHEBI:59789"/>
        <dbReference type="ChEBI" id="CHEBI:90615"/>
        <dbReference type="ChEBI" id="CHEBI:90616"/>
        <dbReference type="EC" id="2.1.1.72"/>
    </reaction>
</comment>
<evidence type="ECO:0000313" key="8">
    <source>
        <dbReference type="EMBL" id="EHO83640.1"/>
    </source>
</evidence>
<dbReference type="GO" id="GO:0009307">
    <property type="term" value="P:DNA restriction-modification system"/>
    <property type="evidence" value="ECO:0007669"/>
    <property type="project" value="UniProtKB-KW"/>
</dbReference>
<dbReference type="PANTHER" id="PTHR42933:SF1">
    <property type="entry name" value="SITE-SPECIFIC DNA-METHYLTRANSFERASE (ADENINE-SPECIFIC)"/>
    <property type="match status" value="1"/>
</dbReference>
<keyword evidence="4" id="KW-0949">S-adenosyl-L-methionine</keyword>
<dbReference type="GO" id="GO:0003677">
    <property type="term" value="F:DNA binding"/>
    <property type="evidence" value="ECO:0007669"/>
    <property type="project" value="InterPro"/>
</dbReference>
<name>H1PQG5_9FUSO</name>
<dbReference type="BioCyc" id="FSP457404-HMP:GTSQ-660-MONOMER"/>
<dbReference type="GO" id="GO:0008170">
    <property type="term" value="F:N-methyltransferase activity"/>
    <property type="evidence" value="ECO:0007669"/>
    <property type="project" value="InterPro"/>
</dbReference>
<dbReference type="PRINTS" id="PR00507">
    <property type="entry name" value="N12N6MTFRASE"/>
</dbReference>
<keyword evidence="2" id="KW-0489">Methyltransferase</keyword>
<dbReference type="PATRIC" id="fig|457404.5.peg.605"/>
<proteinExistence type="predicted"/>
<reference evidence="8 9" key="1">
    <citation type="submission" date="2012-07" db="EMBL/GenBank/DDBJ databases">
        <title>The Genome Sequence of Fusobacterium ulcerans 12_1B.</title>
        <authorList>
            <consortium name="The Broad Institute Genome Sequencing Platform"/>
            <person name="Earl A."/>
            <person name="Ward D."/>
            <person name="Feldgarden M."/>
            <person name="Gevers D."/>
            <person name="Strauss J."/>
            <person name="Ambrose C.E."/>
            <person name="Allen-Vercoe E."/>
            <person name="Walker B."/>
            <person name="Young S.K."/>
            <person name="Zeng Q."/>
            <person name="Gargeya S."/>
            <person name="Fitzgerald M."/>
            <person name="Haas B."/>
            <person name="Abouelleil A."/>
            <person name="Alvarado L."/>
            <person name="Arachchi H.M."/>
            <person name="Berlin A.M."/>
            <person name="Chapman S.B."/>
            <person name="Goldberg J."/>
            <person name="Griggs A."/>
            <person name="Gujja S."/>
            <person name="Hansen M."/>
            <person name="Howarth C."/>
            <person name="Imamovic A."/>
            <person name="Larimer J."/>
            <person name="McCowen C."/>
            <person name="Montmayeur A."/>
            <person name="Murphy C."/>
            <person name="Neiman D."/>
            <person name="Pearson M."/>
            <person name="Priest M."/>
            <person name="Roberts A."/>
            <person name="Saif S."/>
            <person name="Shea T."/>
            <person name="Sisk P."/>
            <person name="Sykes S."/>
            <person name="Wortman J."/>
            <person name="Nusbaum C."/>
            <person name="Birren B."/>
        </authorList>
    </citation>
    <scope>NUCLEOTIDE SEQUENCE [LARGE SCALE GENOMIC DNA]</scope>
    <source>
        <strain evidence="8 9">12_1B</strain>
    </source>
</reference>
<evidence type="ECO:0000256" key="4">
    <source>
        <dbReference type="ARBA" id="ARBA00022691"/>
    </source>
</evidence>
<accession>H1PQG5</accession>
<evidence type="ECO:0000256" key="1">
    <source>
        <dbReference type="ARBA" id="ARBA00011900"/>
    </source>
</evidence>
<sequence>MKIEVYAEKLVLDAMNITIGQNNFGYVYPQGNMEKATKLEELLKKAGGKPKECGVYEYPGDSKGKGKPEFIMTYVKDPNTVIVVECKKDVKKHVSQNLNKPADFAVDGVLYYAKFIKEEYNVIALAASGTEEGKHKSSTFIWRKGAEEFEFVSKFDDSILEPENYLRYIRGERLKKQFSLETVRKVSLELHDALREIKIIERQKPIFIAGVLIALQDETFATEYQSYITYKSTMNNLKTAIKNKLKDSNIQQSKVQNLINAFEEIDTNIKLPTIPLEEKGSIRWYIQQLDTNIKPMMEYSETTVDALGIFYHEFIKYSGGDGKGLGIVLTPEHLTDFMCELAEINKHSKVLDICCGSAGFLVTAMSKMLKNTTEEESKKIKRESLYGVEQEAELFTLAITNMIVRKDGKSNILHDDCFSQEVEKYLEGKNIDIGLINPPYSQKDYSELEFVERLLALLAKNGKGIVVVPMSCAIGTKFKEVRERLFKKHTLEAVFSMPDDIFYPVGTNVCVMVWTAHKPHNTKVKTFFGYYKDDGFEKRKKLGRIDVNDTWESIKEKWLSMYFNKETVIGLTCTKEVTFEDEWLAEAYMETDYSKLTQEDFEKTVRDYLSYLVRNGIEYED</sequence>
<dbReference type="SUPFAM" id="SSF53335">
    <property type="entry name" value="S-adenosyl-L-methionine-dependent methyltransferases"/>
    <property type="match status" value="1"/>
</dbReference>
<dbReference type="GO" id="GO:0032259">
    <property type="term" value="P:methylation"/>
    <property type="evidence" value="ECO:0007669"/>
    <property type="project" value="UniProtKB-KW"/>
</dbReference>
<dbReference type="Gene3D" id="3.40.50.150">
    <property type="entry name" value="Vaccinia Virus protein VP39"/>
    <property type="match status" value="1"/>
</dbReference>
<dbReference type="InterPro" id="IPR029063">
    <property type="entry name" value="SAM-dependent_MTases_sf"/>
</dbReference>
<keyword evidence="5" id="KW-0680">Restriction system</keyword>
<dbReference type="Proteomes" id="UP000003233">
    <property type="component" value="Unassembled WGS sequence"/>
</dbReference>
<evidence type="ECO:0000256" key="3">
    <source>
        <dbReference type="ARBA" id="ARBA00022679"/>
    </source>
</evidence>
<dbReference type="HOGENOM" id="CLU_015410_2_0_0"/>
<dbReference type="InterPro" id="IPR003356">
    <property type="entry name" value="DNA_methylase_A-5"/>
</dbReference>
<protein>
    <recommendedName>
        <fullName evidence="1">site-specific DNA-methyltransferase (adenine-specific)</fullName>
        <ecNumber evidence="1">2.1.1.72</ecNumber>
    </recommendedName>
</protein>
<dbReference type="AlphaFoldDB" id="H1PQG5"/>
<keyword evidence="9" id="KW-1185">Reference proteome</keyword>